<gene>
    <name evidence="2" type="ORF">BZA70DRAFT_65714</name>
</gene>
<evidence type="ECO:0000256" key="1">
    <source>
        <dbReference type="SAM" id="MobiDB-lite"/>
    </source>
</evidence>
<keyword evidence="3" id="KW-1185">Reference proteome</keyword>
<evidence type="ECO:0000313" key="3">
    <source>
        <dbReference type="Proteomes" id="UP001498771"/>
    </source>
</evidence>
<feature type="compositionally biased region" description="Low complexity" evidence="1">
    <location>
        <begin position="246"/>
        <end position="256"/>
    </location>
</feature>
<dbReference type="GeneID" id="90040812"/>
<feature type="compositionally biased region" description="Basic and acidic residues" evidence="1">
    <location>
        <begin position="337"/>
        <end position="349"/>
    </location>
</feature>
<feature type="region of interest" description="Disordered" evidence="1">
    <location>
        <begin position="1"/>
        <end position="59"/>
    </location>
</feature>
<accession>A0ABR1F0V5</accession>
<name>A0ABR1F0V5_9ASCO</name>
<proteinExistence type="predicted"/>
<reference evidence="2 3" key="1">
    <citation type="submission" date="2024-03" db="EMBL/GenBank/DDBJ databases">
        <title>Genome-scale model development and genomic sequencing of the oleaginous clade Lipomyces.</title>
        <authorList>
            <consortium name="Lawrence Berkeley National Laboratory"/>
            <person name="Czajka J.J."/>
            <person name="Han Y."/>
            <person name="Kim J."/>
            <person name="Mondo S.J."/>
            <person name="Hofstad B.A."/>
            <person name="Robles A."/>
            <person name="Haridas S."/>
            <person name="Riley R."/>
            <person name="LaButti K."/>
            <person name="Pangilinan J."/>
            <person name="Andreopoulos W."/>
            <person name="Lipzen A."/>
            <person name="Yan J."/>
            <person name="Wang M."/>
            <person name="Ng V."/>
            <person name="Grigoriev I.V."/>
            <person name="Spatafora J.W."/>
            <person name="Magnuson J.K."/>
            <person name="Baker S.E."/>
            <person name="Pomraning K.R."/>
        </authorList>
    </citation>
    <scope>NUCLEOTIDE SEQUENCE [LARGE SCALE GENOMIC DNA]</scope>
    <source>
        <strain evidence="2 3">Phaff 52-87</strain>
    </source>
</reference>
<organism evidence="2 3">
    <name type="scientific">Myxozyma melibiosi</name>
    <dbReference type="NCBI Taxonomy" id="54550"/>
    <lineage>
        <taxon>Eukaryota</taxon>
        <taxon>Fungi</taxon>
        <taxon>Dikarya</taxon>
        <taxon>Ascomycota</taxon>
        <taxon>Saccharomycotina</taxon>
        <taxon>Lipomycetes</taxon>
        <taxon>Lipomycetales</taxon>
        <taxon>Lipomycetaceae</taxon>
        <taxon>Myxozyma</taxon>
    </lineage>
</organism>
<dbReference type="RefSeq" id="XP_064766512.1">
    <property type="nucleotide sequence ID" value="XM_064915300.1"/>
</dbReference>
<sequence>MSSSNAADGGGSNGEEANDSSTQPSYMDPEMSNLLSQLDSMSLPKTDPIPREPSPDALGSLDALSARFENLFNRPPVSSARPRPTQTFDLAAEANAIDPRVFLGHHSADANGGGGDDEKLVEETKWKDLTEVEDEEFERALRELSAKQWELSPEDLDELKVLESTVVVSPEEQEEARKEGKYLDKGYLKAVAEDLDQVSGSDSATKDAAGEERVKSDRELSSDASKLVKDSKSLLESYNNGEDETLSTTDTPTDLSSAEKKEFTKEEKDIEEQADRLVQMYASLSVANAPSRTERKTYDFVSDSDDEQPEKNEDEQADELVDMYARLASDEEPSGDEAEKSTKQYKTPDNDDDDDDGDLFARLKALKSPPTSSLRSDEDLTTKLPDAPTLSHVLPSAPVDTSARTKKLREDIELGCCMCSGDAEYRCLGCEKDDEDNYLYCGKCFLLSHLSEDAGYEERTHRYKKLMP</sequence>
<evidence type="ECO:0000313" key="2">
    <source>
        <dbReference type="EMBL" id="KAK7203479.1"/>
    </source>
</evidence>
<dbReference type="SUPFAM" id="SSF57845">
    <property type="entry name" value="B-box zinc-binding domain"/>
    <property type="match status" value="1"/>
</dbReference>
<feature type="region of interest" description="Disordered" evidence="1">
    <location>
        <begin position="194"/>
        <end position="271"/>
    </location>
</feature>
<feature type="region of interest" description="Disordered" evidence="1">
    <location>
        <begin position="164"/>
        <end position="183"/>
    </location>
</feature>
<feature type="compositionally biased region" description="Acidic residues" evidence="1">
    <location>
        <begin position="302"/>
        <end position="321"/>
    </location>
</feature>
<dbReference type="EMBL" id="JBBJBU010000011">
    <property type="protein sequence ID" value="KAK7203479.1"/>
    <property type="molecule type" value="Genomic_DNA"/>
</dbReference>
<feature type="region of interest" description="Disordered" evidence="1">
    <location>
        <begin position="284"/>
        <end position="388"/>
    </location>
</feature>
<comment type="caution">
    <text evidence="2">The sequence shown here is derived from an EMBL/GenBank/DDBJ whole genome shotgun (WGS) entry which is preliminary data.</text>
</comment>
<feature type="compositionally biased region" description="Basic and acidic residues" evidence="1">
    <location>
        <begin position="204"/>
        <end position="233"/>
    </location>
</feature>
<feature type="compositionally biased region" description="Basic and acidic residues" evidence="1">
    <location>
        <begin position="257"/>
        <end position="271"/>
    </location>
</feature>
<dbReference type="Proteomes" id="UP001498771">
    <property type="component" value="Unassembled WGS sequence"/>
</dbReference>
<protein>
    <submittedName>
        <fullName evidence="2">Uncharacterized protein</fullName>
    </submittedName>
</protein>